<dbReference type="InterPro" id="IPR035897">
    <property type="entry name" value="Toll_tir_struct_dom_sf"/>
</dbReference>
<dbReference type="PROSITE" id="PS50104">
    <property type="entry name" value="TIR"/>
    <property type="match status" value="1"/>
</dbReference>
<dbReference type="Proteomes" id="UP000593564">
    <property type="component" value="Unassembled WGS sequence"/>
</dbReference>
<evidence type="ECO:0000259" key="2">
    <source>
        <dbReference type="PROSITE" id="PS50104"/>
    </source>
</evidence>
<dbReference type="Gene3D" id="3.40.50.300">
    <property type="entry name" value="P-loop containing nucleotide triphosphate hydrolases"/>
    <property type="match status" value="1"/>
</dbReference>
<accession>A0A7J7G3Z7</accession>
<feature type="compositionally biased region" description="Basic residues" evidence="1">
    <location>
        <begin position="331"/>
        <end position="352"/>
    </location>
</feature>
<feature type="region of interest" description="Disordered" evidence="1">
    <location>
        <begin position="823"/>
        <end position="842"/>
    </location>
</feature>
<reference evidence="4" key="1">
    <citation type="journal article" date="2020" name="Nat. Commun.">
        <title>Genome assembly of wild tea tree DASZ reveals pedigree and selection history of tea varieties.</title>
        <authorList>
            <person name="Zhang W."/>
            <person name="Zhang Y."/>
            <person name="Qiu H."/>
            <person name="Guo Y."/>
            <person name="Wan H."/>
            <person name="Zhang X."/>
            <person name="Scossa F."/>
            <person name="Alseekh S."/>
            <person name="Zhang Q."/>
            <person name="Wang P."/>
            <person name="Xu L."/>
            <person name="Schmidt M.H."/>
            <person name="Jia X."/>
            <person name="Li D."/>
            <person name="Zhu A."/>
            <person name="Guo F."/>
            <person name="Chen W."/>
            <person name="Ni D."/>
            <person name="Usadel B."/>
            <person name="Fernie A.R."/>
            <person name="Wen W."/>
        </authorList>
    </citation>
    <scope>NUCLEOTIDE SEQUENCE [LARGE SCALE GENOMIC DNA]</scope>
    <source>
        <strain evidence="4">cv. G240</strain>
    </source>
</reference>
<protein>
    <recommendedName>
        <fullName evidence="2">TIR domain-containing protein</fullName>
    </recommendedName>
</protein>
<organism evidence="3 4">
    <name type="scientific">Camellia sinensis</name>
    <name type="common">Tea plant</name>
    <name type="synonym">Thea sinensis</name>
    <dbReference type="NCBI Taxonomy" id="4442"/>
    <lineage>
        <taxon>Eukaryota</taxon>
        <taxon>Viridiplantae</taxon>
        <taxon>Streptophyta</taxon>
        <taxon>Embryophyta</taxon>
        <taxon>Tracheophyta</taxon>
        <taxon>Spermatophyta</taxon>
        <taxon>Magnoliopsida</taxon>
        <taxon>eudicotyledons</taxon>
        <taxon>Gunneridae</taxon>
        <taxon>Pentapetalae</taxon>
        <taxon>asterids</taxon>
        <taxon>Ericales</taxon>
        <taxon>Theaceae</taxon>
        <taxon>Camellia</taxon>
    </lineage>
</organism>
<feature type="domain" description="TIR" evidence="2">
    <location>
        <begin position="578"/>
        <end position="697"/>
    </location>
</feature>
<dbReference type="InterPro" id="IPR000157">
    <property type="entry name" value="TIR_dom"/>
</dbReference>
<dbReference type="Pfam" id="PF25895">
    <property type="entry name" value="WHD_plant_disease"/>
    <property type="match status" value="1"/>
</dbReference>
<feature type="region of interest" description="Disordered" evidence="1">
    <location>
        <begin position="273"/>
        <end position="301"/>
    </location>
</feature>
<dbReference type="InterPro" id="IPR058874">
    <property type="entry name" value="WHD_plant"/>
</dbReference>
<sequence length="1421" mass="160130">MDVVFVRGFFRVGDPRSPLEGGGGEGDGFPVGESGTGTGTGMGTGTFVPSGIGDREGDPRPAPLSFLVIRTIISCHFHFRQCDPSHHSITCTHGQVQNEDVVATFGMKFECELVVHVGNLVYIGLFWAKFVPKFGWGPHVLWGGFKEVTCSLPHSKSHGEYTVATLGLGPKRHPKFVEGRSYGQNEPWLKPPHVRAPLSSVRLAEPSRAGHGFLAEHSYTQQKHRVVSAPALTLSLSLGFRLPLSLSLSHNDGADPPSPLIFPHHRSYLTVDSSPSPPLLGLKSIGATTGDSSDRDDVRSDRRRRWFRSRRRSFRSTTELEEEADAEEEKKKRRRKKEEGKKGRRQRQRQRKKAEAEATATAAGRSCDDRRAATKSAELRRLAELDDRTIGRNAGASVAAHLICRMHGTSCLKRSGDHINMDLHEERSRFGSLGSTSLRNLSSSSSAFFSANQSPFFSPRSPTCQITTRSNIPFSNSKTGVDFPSSISRIPDSECLSNIRFPSSEVSPIPVASASSDSQKFKHVSSSTGISNNTLSYYGIGYGNDYFRHKEKPKKLGRSAHVTSYPPASTSLSSIKLRCCDVYIGFHGRKPLLLRFTNWLRAELEVQGISCFVADRACCRNARKHGIVERAMDACSFGVVILTHKSFRNPFTIEELLFFSGKKILVPVYLDLGPDDCIVRDIVEKRGEMWEKYGGELWLLYGGLEKDWKHAVSALSRVDEWKLEAHDGNWRDCILRSVTLLALRLGRRSVVDRLTKWKEKVEKEEFPFPRNENFIGRKKELSELEFMLFGDDSGDFKTDYFELRPRNRRKNVTIGWGKSSSVEEKRRERQMESGGRRKGKEPVVWKESEKEIEMQRTEFLHTQQELPNMKSGGRQGRRRRRSIKIVYGKGIACVSGHSGIGKTELLLEFAYRFHQRYKMVLWVRGESRYIWQNYLNLWPFLEVDVGVENGLEKSRIKSFEEQEESAVARVRKEFMRNIPFLVVIDNLESEKNWWDHKLVMDLLPRFGGETHILISTRLPRVMNLEPLKLSYLSGVEAMSLMQGSVKDYPVAEIDALRVIEEKLGRLTLGIAIVGAILSELPINPSRLLDTINRMPLRDLAGSDRETHSMRRNNFLLKLFEVCFSIFDHADGPRSLATRMVQASGWFAPAAIPISLLALAAHKIPEKHNHTQLWKKFFRSLTCGFSSAYIRKSEAEASSILLRFNIARSCTKEGHIQINEFIKLYVRKRGVTGAAQAMVQAVISRGSIAHHSEHIWAACFLLFGFSNDPIIVELKVSELLVLVKEVVLPLAIRTFITFSRCSAALELLRLCTTALEAADQAFVIPVEKWLDKSLCWKPIQTNAQLNPCLWQELALSRATVLETRSKLMLRGGQFDIADDLVRKAIFVRTSICGEDHPDTVAARETLSKLTRLLANVQVHTSP</sequence>
<proteinExistence type="predicted"/>
<dbReference type="GO" id="GO:0007165">
    <property type="term" value="P:signal transduction"/>
    <property type="evidence" value="ECO:0007669"/>
    <property type="project" value="InterPro"/>
</dbReference>
<comment type="caution">
    <text evidence="3">The sequence shown here is derived from an EMBL/GenBank/DDBJ whole genome shotgun (WGS) entry which is preliminary data.</text>
</comment>
<evidence type="ECO:0000256" key="1">
    <source>
        <dbReference type="SAM" id="MobiDB-lite"/>
    </source>
</evidence>
<dbReference type="InterPro" id="IPR027417">
    <property type="entry name" value="P-loop_NTPase"/>
</dbReference>
<dbReference type="EMBL" id="JACBKZ010000013">
    <property type="protein sequence ID" value="KAF5935450.1"/>
    <property type="molecule type" value="Genomic_DNA"/>
</dbReference>
<dbReference type="PANTHER" id="PTHR32472">
    <property type="entry name" value="DNA REPAIR PROTEIN RADA"/>
    <property type="match status" value="1"/>
</dbReference>
<dbReference type="SUPFAM" id="SSF52540">
    <property type="entry name" value="P-loop containing nucleoside triphosphate hydrolases"/>
    <property type="match status" value="1"/>
</dbReference>
<gene>
    <name evidence="3" type="ORF">HYC85_026579</name>
</gene>
<dbReference type="PANTHER" id="PTHR32472:SF11">
    <property type="entry name" value="DISEASE RESISTANCE PROTEIN (TIR-NBS CLASS)"/>
    <property type="match status" value="1"/>
</dbReference>
<name>A0A7J7G3Z7_CAMSI</name>
<feature type="region of interest" description="Disordered" evidence="1">
    <location>
        <begin position="317"/>
        <end position="372"/>
    </location>
</feature>
<dbReference type="Gene3D" id="3.40.50.10140">
    <property type="entry name" value="Toll/interleukin-1 receptor homology (TIR) domain"/>
    <property type="match status" value="1"/>
</dbReference>
<dbReference type="SUPFAM" id="SSF52200">
    <property type="entry name" value="Toll/Interleukin receptor TIR domain"/>
    <property type="match status" value="1"/>
</dbReference>
<dbReference type="GO" id="GO:0000725">
    <property type="term" value="P:recombinational repair"/>
    <property type="evidence" value="ECO:0007669"/>
    <property type="project" value="TreeGrafter"/>
</dbReference>
<keyword evidence="4" id="KW-1185">Reference proteome</keyword>
<evidence type="ECO:0000313" key="3">
    <source>
        <dbReference type="EMBL" id="KAF5935450.1"/>
    </source>
</evidence>
<reference evidence="3 4" key="2">
    <citation type="submission" date="2020-07" db="EMBL/GenBank/DDBJ databases">
        <title>Genome assembly of wild tea tree DASZ reveals pedigree and selection history of tea varieties.</title>
        <authorList>
            <person name="Zhang W."/>
        </authorList>
    </citation>
    <scope>NUCLEOTIDE SEQUENCE [LARGE SCALE GENOMIC DNA]</scope>
    <source>
        <strain evidence="4">cv. G240</strain>
        <tissue evidence="3">Leaf</tissue>
    </source>
</reference>
<evidence type="ECO:0000313" key="4">
    <source>
        <dbReference type="Proteomes" id="UP000593564"/>
    </source>
</evidence>